<evidence type="ECO:0000313" key="3">
    <source>
        <dbReference type="Proteomes" id="UP000583800"/>
    </source>
</evidence>
<reference evidence="2 3" key="1">
    <citation type="submission" date="2020-08" db="EMBL/GenBank/DDBJ databases">
        <title>Sequencing the genomes of 1000 actinobacteria strains.</title>
        <authorList>
            <person name="Klenk H.-P."/>
        </authorList>
    </citation>
    <scope>NUCLEOTIDE SEQUENCE [LARGE SCALE GENOMIC DNA]</scope>
    <source>
        <strain evidence="2 3">DSM 45913</strain>
    </source>
</reference>
<comment type="caution">
    <text evidence="2">The sequence shown here is derived from an EMBL/GenBank/DDBJ whole genome shotgun (WGS) entry which is preliminary data.</text>
</comment>
<organism evidence="2 3">
    <name type="scientific">Nonomuraea muscovyensis</name>
    <dbReference type="NCBI Taxonomy" id="1124761"/>
    <lineage>
        <taxon>Bacteria</taxon>
        <taxon>Bacillati</taxon>
        <taxon>Actinomycetota</taxon>
        <taxon>Actinomycetes</taxon>
        <taxon>Streptosporangiales</taxon>
        <taxon>Streptosporangiaceae</taxon>
        <taxon>Nonomuraea</taxon>
    </lineage>
</organism>
<accession>A0A7X0C9I8</accession>
<dbReference type="AlphaFoldDB" id="A0A7X0C9I8"/>
<name>A0A7X0C9I8_9ACTN</name>
<gene>
    <name evidence="2" type="ORF">FHU36_007614</name>
</gene>
<sequence length="37" mass="3840">MDLLNDAGPVRRPAPHHDRAPAAISSQTVTVHLGAPA</sequence>
<dbReference type="EMBL" id="JACHJB010000003">
    <property type="protein sequence ID" value="MBB6351042.1"/>
    <property type="molecule type" value="Genomic_DNA"/>
</dbReference>
<evidence type="ECO:0000256" key="1">
    <source>
        <dbReference type="SAM" id="MobiDB-lite"/>
    </source>
</evidence>
<protein>
    <submittedName>
        <fullName evidence="2">Uncharacterized protein</fullName>
    </submittedName>
</protein>
<feature type="region of interest" description="Disordered" evidence="1">
    <location>
        <begin position="1"/>
        <end position="21"/>
    </location>
</feature>
<evidence type="ECO:0000313" key="2">
    <source>
        <dbReference type="EMBL" id="MBB6351042.1"/>
    </source>
</evidence>
<dbReference type="Proteomes" id="UP000583800">
    <property type="component" value="Unassembled WGS sequence"/>
</dbReference>
<keyword evidence="3" id="KW-1185">Reference proteome</keyword>
<proteinExistence type="predicted"/>